<protein>
    <submittedName>
        <fullName evidence="1">Uncharacterized protein</fullName>
    </submittedName>
</protein>
<evidence type="ECO:0000313" key="2">
    <source>
        <dbReference type="Proteomes" id="UP000799440"/>
    </source>
</evidence>
<dbReference type="InterPro" id="IPR036396">
    <property type="entry name" value="Cyt_P450_sf"/>
</dbReference>
<dbReference type="AlphaFoldDB" id="A0A6A6VCG7"/>
<dbReference type="OrthoDB" id="1470350at2759"/>
<dbReference type="Gene3D" id="1.10.630.10">
    <property type="entry name" value="Cytochrome P450"/>
    <property type="match status" value="1"/>
</dbReference>
<name>A0A6A6VCG7_9PLEO</name>
<sequence>LQVYLEEALRLALPRPGSLLRTVLPGGATMDGWFVPEGTSVGVSHYVLHRETLASPSSGQFRPGRL</sequence>
<dbReference type="GO" id="GO:0004497">
    <property type="term" value="F:monooxygenase activity"/>
    <property type="evidence" value="ECO:0007669"/>
    <property type="project" value="InterPro"/>
</dbReference>
<accession>A0A6A6VCG7</accession>
<dbReference type="GO" id="GO:0016705">
    <property type="term" value="F:oxidoreductase activity, acting on paired donors, with incorporation or reduction of molecular oxygen"/>
    <property type="evidence" value="ECO:0007669"/>
    <property type="project" value="InterPro"/>
</dbReference>
<reference evidence="1" key="1">
    <citation type="journal article" date="2020" name="Stud. Mycol.">
        <title>101 Dothideomycetes genomes: a test case for predicting lifestyles and emergence of pathogens.</title>
        <authorList>
            <person name="Haridas S."/>
            <person name="Albert R."/>
            <person name="Binder M."/>
            <person name="Bloem J."/>
            <person name="Labutti K."/>
            <person name="Salamov A."/>
            <person name="Andreopoulos B."/>
            <person name="Baker S."/>
            <person name="Barry K."/>
            <person name="Bills G."/>
            <person name="Bluhm B."/>
            <person name="Cannon C."/>
            <person name="Castanera R."/>
            <person name="Culley D."/>
            <person name="Daum C."/>
            <person name="Ezra D."/>
            <person name="Gonzalez J."/>
            <person name="Henrissat B."/>
            <person name="Kuo A."/>
            <person name="Liang C."/>
            <person name="Lipzen A."/>
            <person name="Lutzoni F."/>
            <person name="Magnuson J."/>
            <person name="Mondo S."/>
            <person name="Nolan M."/>
            <person name="Ohm R."/>
            <person name="Pangilinan J."/>
            <person name="Park H.-J."/>
            <person name="Ramirez L."/>
            <person name="Alfaro M."/>
            <person name="Sun H."/>
            <person name="Tritt A."/>
            <person name="Yoshinaga Y."/>
            <person name="Zwiers L.-H."/>
            <person name="Turgeon B."/>
            <person name="Goodwin S."/>
            <person name="Spatafora J."/>
            <person name="Crous P."/>
            <person name="Grigoriev I."/>
        </authorList>
    </citation>
    <scope>NUCLEOTIDE SEQUENCE</scope>
    <source>
        <strain evidence="1">CBS 119925</strain>
    </source>
</reference>
<proteinExistence type="predicted"/>
<dbReference type="GO" id="GO:0005506">
    <property type="term" value="F:iron ion binding"/>
    <property type="evidence" value="ECO:0007669"/>
    <property type="project" value="InterPro"/>
</dbReference>
<dbReference type="SUPFAM" id="SSF48264">
    <property type="entry name" value="Cytochrome P450"/>
    <property type="match status" value="1"/>
</dbReference>
<dbReference type="GO" id="GO:0020037">
    <property type="term" value="F:heme binding"/>
    <property type="evidence" value="ECO:0007669"/>
    <property type="project" value="InterPro"/>
</dbReference>
<gene>
    <name evidence="1" type="ORF">M011DRAFT_401522</name>
</gene>
<dbReference type="Proteomes" id="UP000799440">
    <property type="component" value="Unassembled WGS sequence"/>
</dbReference>
<evidence type="ECO:0000313" key="1">
    <source>
        <dbReference type="EMBL" id="KAF2748245.1"/>
    </source>
</evidence>
<dbReference type="EMBL" id="MU006570">
    <property type="protein sequence ID" value="KAF2748245.1"/>
    <property type="molecule type" value="Genomic_DNA"/>
</dbReference>
<feature type="non-terminal residue" evidence="1">
    <location>
        <position position="1"/>
    </location>
</feature>
<organism evidence="1 2">
    <name type="scientific">Sporormia fimetaria CBS 119925</name>
    <dbReference type="NCBI Taxonomy" id="1340428"/>
    <lineage>
        <taxon>Eukaryota</taxon>
        <taxon>Fungi</taxon>
        <taxon>Dikarya</taxon>
        <taxon>Ascomycota</taxon>
        <taxon>Pezizomycotina</taxon>
        <taxon>Dothideomycetes</taxon>
        <taxon>Pleosporomycetidae</taxon>
        <taxon>Pleosporales</taxon>
        <taxon>Sporormiaceae</taxon>
        <taxon>Sporormia</taxon>
    </lineage>
</organism>
<keyword evidence="2" id="KW-1185">Reference proteome</keyword>